<dbReference type="Gramene" id="rna23438">
    <property type="protein sequence ID" value="RHN61028.1"/>
    <property type="gene ID" value="gene23438"/>
</dbReference>
<keyword evidence="1" id="KW-0472">Membrane</keyword>
<dbReference type="EMBL" id="PSQE01000004">
    <property type="protein sequence ID" value="RHN61028.1"/>
    <property type="molecule type" value="Genomic_DNA"/>
</dbReference>
<name>A0A396I894_MEDTR</name>
<feature type="transmembrane region" description="Helical" evidence="1">
    <location>
        <begin position="20"/>
        <end position="43"/>
    </location>
</feature>
<sequence>MIKMAEGNTSSRSSKWSLKGTTALVTGGSKGIGLLYFVLLLFFRQIN</sequence>
<keyword evidence="1" id="KW-1133">Transmembrane helix</keyword>
<dbReference type="Gene3D" id="3.40.50.720">
    <property type="entry name" value="NAD(P)-binding Rossmann-like Domain"/>
    <property type="match status" value="1"/>
</dbReference>
<organism evidence="2">
    <name type="scientific">Medicago truncatula</name>
    <name type="common">Barrel medic</name>
    <name type="synonym">Medicago tribuloides</name>
    <dbReference type="NCBI Taxonomy" id="3880"/>
    <lineage>
        <taxon>Eukaryota</taxon>
        <taxon>Viridiplantae</taxon>
        <taxon>Streptophyta</taxon>
        <taxon>Embryophyta</taxon>
        <taxon>Tracheophyta</taxon>
        <taxon>Spermatophyta</taxon>
        <taxon>Magnoliopsida</taxon>
        <taxon>eudicotyledons</taxon>
        <taxon>Gunneridae</taxon>
        <taxon>Pentapetalae</taxon>
        <taxon>rosids</taxon>
        <taxon>fabids</taxon>
        <taxon>Fabales</taxon>
        <taxon>Fabaceae</taxon>
        <taxon>Papilionoideae</taxon>
        <taxon>50 kb inversion clade</taxon>
        <taxon>NPAAA clade</taxon>
        <taxon>Hologalegina</taxon>
        <taxon>IRL clade</taxon>
        <taxon>Trifolieae</taxon>
        <taxon>Medicago</taxon>
    </lineage>
</organism>
<comment type="caution">
    <text evidence="2">The sequence shown here is derived from an EMBL/GenBank/DDBJ whole genome shotgun (WGS) entry which is preliminary data.</text>
</comment>
<evidence type="ECO:0000313" key="2">
    <source>
        <dbReference type="EMBL" id="RHN61028.1"/>
    </source>
</evidence>
<dbReference type="EC" id="1.1.1.206" evidence="2"/>
<dbReference type="GO" id="GO:0050356">
    <property type="term" value="F:tropine dehydrogenase activity"/>
    <property type="evidence" value="ECO:0007669"/>
    <property type="project" value="UniProtKB-EC"/>
</dbReference>
<reference evidence="2" key="1">
    <citation type="journal article" date="2018" name="Nat. Plants">
        <title>Whole-genome landscape of Medicago truncatula symbiotic genes.</title>
        <authorList>
            <person name="Pecrix Y."/>
            <person name="Gamas P."/>
            <person name="Carrere S."/>
        </authorList>
    </citation>
    <scope>NUCLEOTIDE SEQUENCE</scope>
    <source>
        <tissue evidence="2">Leaves</tissue>
    </source>
</reference>
<evidence type="ECO:0000256" key="1">
    <source>
        <dbReference type="SAM" id="Phobius"/>
    </source>
</evidence>
<dbReference type="AlphaFoldDB" id="A0A396I894"/>
<dbReference type="SUPFAM" id="SSF51735">
    <property type="entry name" value="NAD(P)-binding Rossmann-fold domains"/>
    <property type="match status" value="1"/>
</dbReference>
<dbReference type="Proteomes" id="UP000265566">
    <property type="component" value="Chromosome 4"/>
</dbReference>
<protein>
    <submittedName>
        <fullName evidence="2">Putative tropinone reductase I</fullName>
        <ecNumber evidence="2">1.1.1.206</ecNumber>
    </submittedName>
</protein>
<keyword evidence="1" id="KW-0812">Transmembrane</keyword>
<accession>A0A396I894</accession>
<gene>
    <name evidence="2" type="ORF">MtrunA17_Chr4g0032171</name>
</gene>
<keyword evidence="2" id="KW-0560">Oxidoreductase</keyword>
<proteinExistence type="predicted"/>
<dbReference type="InterPro" id="IPR036291">
    <property type="entry name" value="NAD(P)-bd_dom_sf"/>
</dbReference>